<evidence type="ECO:0000313" key="6">
    <source>
        <dbReference type="EMBL" id="CAD8149877.1"/>
    </source>
</evidence>
<dbReference type="CDD" id="cd00878">
    <property type="entry name" value="Arf_Arl"/>
    <property type="match status" value="1"/>
</dbReference>
<keyword evidence="5" id="KW-0479">Metal-binding</keyword>
<comment type="similarity">
    <text evidence="1">Belongs to the small GTPase superfamily. Arf family.</text>
</comment>
<dbReference type="SMART" id="SM00177">
    <property type="entry name" value="ARF"/>
    <property type="match status" value="1"/>
</dbReference>
<feature type="binding site" evidence="4">
    <location>
        <begin position="20"/>
        <end position="27"/>
    </location>
    <ligand>
        <name>GTP</name>
        <dbReference type="ChEBI" id="CHEBI:37565"/>
    </ligand>
</feature>
<evidence type="ECO:0000256" key="1">
    <source>
        <dbReference type="ARBA" id="ARBA00010290"/>
    </source>
</evidence>
<evidence type="ECO:0000256" key="5">
    <source>
        <dbReference type="PIRSR" id="PIRSR606689-2"/>
    </source>
</evidence>
<keyword evidence="5" id="KW-0460">Magnesium</keyword>
<dbReference type="OrthoDB" id="296634at2759"/>
<sequence>MGNPFSNLTIGKKSQIIMLGFDYSGKTTILHKLKLGNIEYLVPNIGFNIEKLRTQQFEIISWDVGGADKIRIIWKPYYQNGKGLIYVIDCSDRERMAEVIGELYKLMLDPILNGLPLLIYANKQDLMKLNSEELASEIMMEKISKNCYIQPCCAITGEGLEDGLKWIFSFKKVLKIEENQPTTI</sequence>
<dbReference type="GO" id="GO:0003924">
    <property type="term" value="F:GTPase activity"/>
    <property type="evidence" value="ECO:0007669"/>
    <property type="project" value="InterPro"/>
</dbReference>
<feature type="binding site" evidence="4">
    <location>
        <begin position="122"/>
        <end position="125"/>
    </location>
    <ligand>
        <name>GTP</name>
        <dbReference type="ChEBI" id="CHEBI:37565"/>
    </ligand>
</feature>
<dbReference type="AlphaFoldDB" id="A0A8S1TDJ1"/>
<organism evidence="6 8">
    <name type="scientific">Paramecium pentaurelia</name>
    <dbReference type="NCBI Taxonomy" id="43138"/>
    <lineage>
        <taxon>Eukaryota</taxon>
        <taxon>Sar</taxon>
        <taxon>Alveolata</taxon>
        <taxon>Ciliophora</taxon>
        <taxon>Intramacronucleata</taxon>
        <taxon>Oligohymenophorea</taxon>
        <taxon>Peniculida</taxon>
        <taxon>Parameciidae</taxon>
        <taxon>Paramecium</taxon>
    </lineage>
</organism>
<dbReference type="NCBIfam" id="TIGR00231">
    <property type="entry name" value="small_GTP"/>
    <property type="match status" value="1"/>
</dbReference>
<keyword evidence="2 4" id="KW-0547">Nucleotide-binding</keyword>
<feature type="binding site" evidence="5">
    <location>
        <position position="27"/>
    </location>
    <ligand>
        <name>Mg(2+)</name>
        <dbReference type="ChEBI" id="CHEBI:18420"/>
    </ligand>
</feature>
<dbReference type="EMBL" id="CAJJDO010000024">
    <property type="protein sequence ID" value="CAD8153607.1"/>
    <property type="molecule type" value="Genomic_DNA"/>
</dbReference>
<dbReference type="InterPro" id="IPR006689">
    <property type="entry name" value="Small_GTPase_ARF/SAR"/>
</dbReference>
<evidence type="ECO:0000256" key="4">
    <source>
        <dbReference type="PIRSR" id="PIRSR606689-1"/>
    </source>
</evidence>
<dbReference type="PROSITE" id="PS51417">
    <property type="entry name" value="ARF"/>
    <property type="match status" value="1"/>
</dbReference>
<proteinExistence type="inferred from homology"/>
<comment type="caution">
    <text evidence="6">The sequence shown here is derived from an EMBL/GenBank/DDBJ whole genome shotgun (WGS) entry which is preliminary data.</text>
</comment>
<gene>
    <name evidence="6" type="ORF">PPENT_87.1.T0190359</name>
    <name evidence="7" type="ORF">PPENT_87.1.T0240309</name>
</gene>
<dbReference type="PANTHER" id="PTHR11711">
    <property type="entry name" value="ADP RIBOSYLATION FACTOR-RELATED"/>
    <property type="match status" value="1"/>
</dbReference>
<dbReference type="Proteomes" id="UP000689195">
    <property type="component" value="Unassembled WGS sequence"/>
</dbReference>
<evidence type="ECO:0000313" key="7">
    <source>
        <dbReference type="EMBL" id="CAD8153607.1"/>
    </source>
</evidence>
<dbReference type="SMART" id="SM00178">
    <property type="entry name" value="SAR"/>
    <property type="match status" value="1"/>
</dbReference>
<evidence type="ECO:0000256" key="3">
    <source>
        <dbReference type="ARBA" id="ARBA00023134"/>
    </source>
</evidence>
<dbReference type="InterPro" id="IPR024156">
    <property type="entry name" value="Small_GTPase_ARF"/>
</dbReference>
<evidence type="ECO:0000256" key="2">
    <source>
        <dbReference type="ARBA" id="ARBA00022741"/>
    </source>
</evidence>
<dbReference type="EMBL" id="CAJJDO010000019">
    <property type="protein sequence ID" value="CAD8149877.1"/>
    <property type="molecule type" value="Genomic_DNA"/>
</dbReference>
<accession>A0A8S1TDJ1</accession>
<name>A0A8S1TDJ1_9CILI</name>
<protein>
    <recommendedName>
        <fullName evidence="9">ADP-ribosylation factor</fullName>
    </recommendedName>
</protein>
<dbReference type="FunFam" id="3.40.50.300:FF:001166">
    <property type="entry name" value="ADP-ribosylation factor D"/>
    <property type="match status" value="1"/>
</dbReference>
<evidence type="ECO:0000313" key="8">
    <source>
        <dbReference type="Proteomes" id="UP000689195"/>
    </source>
</evidence>
<dbReference type="Pfam" id="PF00025">
    <property type="entry name" value="Arf"/>
    <property type="match status" value="1"/>
</dbReference>
<keyword evidence="8" id="KW-1185">Reference proteome</keyword>
<dbReference type="InterPro" id="IPR005225">
    <property type="entry name" value="Small_GTP-bd"/>
</dbReference>
<keyword evidence="3 4" id="KW-0342">GTP-binding</keyword>
<reference evidence="6" key="1">
    <citation type="submission" date="2021-01" db="EMBL/GenBank/DDBJ databases">
        <authorList>
            <consortium name="Genoscope - CEA"/>
            <person name="William W."/>
        </authorList>
    </citation>
    <scope>NUCLEOTIDE SEQUENCE</scope>
</reference>
<dbReference type="GO" id="GO:0046872">
    <property type="term" value="F:metal ion binding"/>
    <property type="evidence" value="ECO:0007669"/>
    <property type="project" value="UniProtKB-KW"/>
</dbReference>
<evidence type="ECO:0008006" key="9">
    <source>
        <dbReference type="Google" id="ProtNLM"/>
    </source>
</evidence>
<feature type="binding site" evidence="4">
    <location>
        <position position="66"/>
    </location>
    <ligand>
        <name>GTP</name>
        <dbReference type="ChEBI" id="CHEBI:37565"/>
    </ligand>
</feature>
<dbReference type="GO" id="GO:0005525">
    <property type="term" value="F:GTP binding"/>
    <property type="evidence" value="ECO:0007669"/>
    <property type="project" value="UniProtKB-KW"/>
</dbReference>